<dbReference type="STRING" id="888743.HMPREF9141_0209"/>
<evidence type="ECO:0000313" key="2">
    <source>
        <dbReference type="Proteomes" id="UP000005697"/>
    </source>
</evidence>
<gene>
    <name evidence="1" type="ORF">HMPREF9141_0209</name>
</gene>
<sequence>MAIFLLNYRMKRMQPLSKIIIHKKHDDGLYFSVLIPIFAAYKKTLFEQQRMP</sequence>
<keyword evidence="2" id="KW-1185">Reference proteome</keyword>
<reference evidence="1 2" key="1">
    <citation type="submission" date="2011-01" db="EMBL/GenBank/DDBJ databases">
        <authorList>
            <person name="Muzny D."/>
            <person name="Qin X."/>
            <person name="Deng J."/>
            <person name="Jiang H."/>
            <person name="Liu Y."/>
            <person name="Qu J."/>
            <person name="Song X.-Z."/>
            <person name="Zhang L."/>
            <person name="Thornton R."/>
            <person name="Coyle M."/>
            <person name="Francisco L."/>
            <person name="Jackson L."/>
            <person name="Javaid M."/>
            <person name="Korchina V."/>
            <person name="Kovar C."/>
            <person name="Mata R."/>
            <person name="Mathew T."/>
            <person name="Ngo R."/>
            <person name="Nguyen L."/>
            <person name="Nguyen N."/>
            <person name="Okwuonu G."/>
            <person name="Ongeri F."/>
            <person name="Pham C."/>
            <person name="Simmons D."/>
            <person name="Wilczek-Boney K."/>
            <person name="Hale W."/>
            <person name="Jakkamsetti A."/>
            <person name="Pham P."/>
            <person name="Ruth R."/>
            <person name="San Lucas F."/>
            <person name="Warren J."/>
            <person name="Zhang J."/>
            <person name="Zhao Z."/>
            <person name="Zhou C."/>
            <person name="Zhu D."/>
            <person name="Lee S."/>
            <person name="Bess C."/>
            <person name="Blankenburg K."/>
            <person name="Forbes L."/>
            <person name="Fu Q."/>
            <person name="Gubbala S."/>
            <person name="Hirani K."/>
            <person name="Jayaseelan J.C."/>
            <person name="Lara F."/>
            <person name="Munidasa M."/>
            <person name="Palculict T."/>
            <person name="Patil S."/>
            <person name="Pu L.-L."/>
            <person name="Saada N."/>
            <person name="Tang L."/>
            <person name="Weissenberger G."/>
            <person name="Zhu Y."/>
            <person name="Hemphill L."/>
            <person name="Shang Y."/>
            <person name="Youmans B."/>
            <person name="Ayvaz T."/>
            <person name="Ross M."/>
            <person name="Santibanez J."/>
            <person name="Aqrawi P."/>
            <person name="Gross S."/>
            <person name="Joshi V."/>
            <person name="Fowler G."/>
            <person name="Nazareth L."/>
            <person name="Reid J."/>
            <person name="Worley K."/>
            <person name="Petrosino J."/>
            <person name="Highlander S."/>
            <person name="Gibbs R."/>
        </authorList>
    </citation>
    <scope>NUCLEOTIDE SEQUENCE [LARGE SCALE GENOMIC DNA]</scope>
    <source>
        <strain evidence="1 2">DSM 16608</strain>
    </source>
</reference>
<evidence type="ECO:0000313" key="1">
    <source>
        <dbReference type="EMBL" id="EGC21459.1"/>
    </source>
</evidence>
<dbReference type="EMBL" id="AEWX01000001">
    <property type="protein sequence ID" value="EGC21459.1"/>
    <property type="molecule type" value="Genomic_DNA"/>
</dbReference>
<protein>
    <submittedName>
        <fullName evidence="1">Uncharacterized protein</fullName>
    </submittedName>
</protein>
<dbReference type="AlphaFoldDB" id="F0F3P3"/>
<dbReference type="Proteomes" id="UP000005697">
    <property type="component" value="Unassembled WGS sequence"/>
</dbReference>
<accession>F0F3P3</accession>
<comment type="caution">
    <text evidence="1">The sequence shown here is derived from an EMBL/GenBank/DDBJ whole genome shotgun (WGS) entry which is preliminary data.</text>
</comment>
<proteinExistence type="predicted"/>
<dbReference type="HOGENOM" id="CLU_3083235_0_0_10"/>
<organism evidence="1 2">
    <name type="scientific">Prevotella multiformis DSM 16608</name>
    <dbReference type="NCBI Taxonomy" id="888743"/>
    <lineage>
        <taxon>Bacteria</taxon>
        <taxon>Pseudomonadati</taxon>
        <taxon>Bacteroidota</taxon>
        <taxon>Bacteroidia</taxon>
        <taxon>Bacteroidales</taxon>
        <taxon>Prevotellaceae</taxon>
        <taxon>Prevotella</taxon>
    </lineage>
</organism>
<name>F0F3P3_9BACT</name>